<dbReference type="SMART" id="SM00906">
    <property type="entry name" value="Fungal_trans"/>
    <property type="match status" value="1"/>
</dbReference>
<evidence type="ECO:0000256" key="7">
    <source>
        <dbReference type="ARBA" id="ARBA00022692"/>
    </source>
</evidence>
<sequence>MSFEELLYYAHQELIGRFPFLDIPWGAYFELTRIGDPIGAVMAVLLYSVGLIFSASLAMPPLQPKEFLPQACRAVLWVYYMRHAFCAFKDAVDYEYDRHVFRRSSRPVARGALTPDEAFNFSSVLLLHGTLGLFYLPAESHGLGVIVTLIMMIYPFGKRFTAFPQLIMGFGFSMSVFMALKVIGVNPSSGSKDFWSAIYLAIVLMLLATIANVVYTYPDARDDAKVGGKSMALIMSNRPKTWLWAMTAIVEILLWKIGNLSDYSIFYNIISCGGSSFALSTMLALVDLRVIADCEWWFKRGMMGGVFLLFWGLYMDDGSFLRFRVAKSRRQPLVIPEESVAPNKKPRLDIEGNVKESAAVADATCVDAGYICSWPPERDQSAEIRELRKEVEVLSRYVQGHMSNQQQRQAEEGDQSKNDGISISPFFPVNGVNDMSQHTKFSLPAIKNLFPDIDEECLPRIMLPNSTSDASVTVRDTTPSTKSHQRIGSTARKVPYEVDMKVFIKAYFDHVHKSSPFLNKIKTMEEVDLVLRQSRNANGRHVSTKLYMLAAIGGAALKHANKIRPEIVAKLVVPYESIICECLEMANVGSIEILLLLALYSLYDPDGLNPWVLTGILGRQIISLGLHRRTLRPEKSGLTAEETELCARLFWSSFELDRVVASSYGLPVAINDENIDIPLPGVTLEEFAASDLRYYKETLQVSRSVVALRELEGRILQRIHLSNSASDAALSRSDCDIIIKDLRLQIDNCSLILLYTPSLFNSKASRKQLVKLRRTIQQYVRCALVLLEQGHLSFNRITVGRLLVIAAIMLFCLQRQKGVIPDDDFKTTEEVSMCLRILDAFPSNWILAQRVSIIFWRLHKVSSDREVQHHRTQQRSFQSSISSSASYNILSPASTLPSDLPSPTLSPLSARMRNSIQSITSAHCMKTLTNDLSTTLSETFGPSSAFNKIIDLIDDNEPFSEEYRWDNSVVIIVGAGIGGIAASILISNKVPNVEYVVYEKNDNVGGTWTQNRYPGVRCDVPSHAYQLTFAPNPRWSEYYASGAEIRSYYEDVVDKYGVRPHLRLRHQVTRATWVDETSQWSVDVLNLATGETFTETAHFFVSAAGRLNVPKMPDEKQIPGIRTEFKGHYRHTADWDTSYEWKGKRIAIIGNGASGQQLLSNTVKDAGHIDHYVRSKQWILPAFSTKLPTATADAPGGHVFSEDEKTRFEQDEKAYLAFRQELESNLHGGLRHFVTGSAENESLREKCTETMLSRLNGDKKWFERLKPDYAPGCKRLTPSPGYLEAVTSPKVEYIDQLIVCATSDGLVTADGKVRQVDAIFAATGFQNGFLPWFPTIGKNGIDLRERWASDGPIGYPETYFGVMAPDMPNWFAVMQAQTYGVGGTVPLQCETSATYIAKVIRKVQSQGYRAIYPSHEATRDFNEIVGNFFDDKVLSDTCTSWLKSDKGKSRILVWWPGTGHHRFSISRDPRWEDFVFERSLEARRNRFEYFGDGYTVKEKEGGVEDITSYLKEIGKVDLATVHEAWNE</sequence>
<dbReference type="Gene3D" id="3.50.50.60">
    <property type="entry name" value="FAD/NAD(P)-binding domain"/>
    <property type="match status" value="2"/>
</dbReference>
<dbReference type="InterPro" id="IPR039653">
    <property type="entry name" value="Prenyltransferase"/>
</dbReference>
<proteinExistence type="inferred from homology"/>
<evidence type="ECO:0000256" key="13">
    <source>
        <dbReference type="SAM" id="Phobius"/>
    </source>
</evidence>
<feature type="transmembrane region" description="Helical" evidence="13">
    <location>
        <begin position="38"/>
        <end position="59"/>
    </location>
</feature>
<dbReference type="GO" id="GO:0016020">
    <property type="term" value="C:membrane"/>
    <property type="evidence" value="ECO:0007669"/>
    <property type="project" value="UniProtKB-SubCell"/>
</dbReference>
<comment type="subcellular location">
    <subcellularLocation>
        <location evidence="2">Membrane</location>
        <topology evidence="2">Multi-pass membrane protein</topology>
    </subcellularLocation>
</comment>
<evidence type="ECO:0000256" key="4">
    <source>
        <dbReference type="ARBA" id="ARBA00005985"/>
    </source>
</evidence>
<evidence type="ECO:0000313" key="15">
    <source>
        <dbReference type="EMBL" id="RAO74202.1"/>
    </source>
</evidence>
<reference evidence="15 16" key="1">
    <citation type="journal article" date="2017" name="Biotechnol. Biofuels">
        <title>Differential beta-glucosidase expression as a function of carbon source availability in Talaromyces amestolkiae: a genomic and proteomic approach.</title>
        <authorList>
            <person name="de Eugenio L.I."/>
            <person name="Mendez-Liter J.A."/>
            <person name="Nieto-Dominguez M."/>
            <person name="Alonso L."/>
            <person name="Gil-Munoz J."/>
            <person name="Barriuso J."/>
            <person name="Prieto A."/>
            <person name="Martinez M.J."/>
        </authorList>
    </citation>
    <scope>NUCLEOTIDE SEQUENCE [LARGE SCALE GENOMIC DNA]</scope>
    <source>
        <strain evidence="15 16">CIB</strain>
    </source>
</reference>
<evidence type="ECO:0000256" key="1">
    <source>
        <dbReference type="ARBA" id="ARBA00001974"/>
    </source>
</evidence>
<keyword evidence="8" id="KW-0274">FAD</keyword>
<feature type="region of interest" description="Disordered" evidence="12">
    <location>
        <begin position="469"/>
        <end position="488"/>
    </location>
</feature>
<dbReference type="RefSeq" id="XP_040738716.1">
    <property type="nucleotide sequence ID" value="XM_040872820.1"/>
</dbReference>
<dbReference type="GO" id="GO:0006351">
    <property type="term" value="P:DNA-templated transcription"/>
    <property type="evidence" value="ECO:0007669"/>
    <property type="project" value="InterPro"/>
</dbReference>
<evidence type="ECO:0000256" key="5">
    <source>
        <dbReference type="ARBA" id="ARBA00010139"/>
    </source>
</evidence>
<dbReference type="Gene3D" id="1.20.120.1780">
    <property type="entry name" value="UbiA prenyltransferase"/>
    <property type="match status" value="1"/>
</dbReference>
<evidence type="ECO:0000256" key="2">
    <source>
        <dbReference type="ARBA" id="ARBA00004141"/>
    </source>
</evidence>
<keyword evidence="7 13" id="KW-0812">Transmembrane</keyword>
<feature type="transmembrane region" description="Helical" evidence="13">
    <location>
        <begin position="241"/>
        <end position="258"/>
    </location>
</feature>
<feature type="transmembrane region" description="Helical" evidence="13">
    <location>
        <begin position="297"/>
        <end position="314"/>
    </location>
</feature>
<dbReference type="InterPro" id="IPR000537">
    <property type="entry name" value="UbiA_prenyltransferase"/>
</dbReference>
<evidence type="ECO:0000256" key="9">
    <source>
        <dbReference type="ARBA" id="ARBA00022989"/>
    </source>
</evidence>
<evidence type="ECO:0000256" key="12">
    <source>
        <dbReference type="SAM" id="MobiDB-lite"/>
    </source>
</evidence>
<dbReference type="GO" id="GO:0016765">
    <property type="term" value="F:transferase activity, transferring alkyl or aryl (other than methyl) groups"/>
    <property type="evidence" value="ECO:0007669"/>
    <property type="project" value="InterPro"/>
</dbReference>
<dbReference type="Pfam" id="PF04082">
    <property type="entry name" value="Fungal_trans"/>
    <property type="match status" value="1"/>
</dbReference>
<evidence type="ECO:0000256" key="10">
    <source>
        <dbReference type="ARBA" id="ARBA00023136"/>
    </source>
</evidence>
<comment type="similarity">
    <text evidence="4">Belongs to the UbiA prenyltransferase family.</text>
</comment>
<dbReference type="CDD" id="cd12148">
    <property type="entry name" value="fungal_TF_MHR"/>
    <property type="match status" value="1"/>
</dbReference>
<protein>
    <recommendedName>
        <fullName evidence="14">Xylanolytic transcriptional activator regulatory domain-containing protein</fullName>
    </recommendedName>
</protein>
<dbReference type="InterPro" id="IPR007219">
    <property type="entry name" value="XnlR_reg_dom"/>
</dbReference>
<comment type="caution">
    <text evidence="15">The sequence shown here is derived from an EMBL/GenBank/DDBJ whole genome shotgun (WGS) entry which is preliminary data.</text>
</comment>
<evidence type="ECO:0000256" key="11">
    <source>
        <dbReference type="ARBA" id="ARBA00023242"/>
    </source>
</evidence>
<gene>
    <name evidence="15" type="ORF">BHQ10_010214</name>
</gene>
<dbReference type="EMBL" id="MIKG01000030">
    <property type="protein sequence ID" value="RAO74202.1"/>
    <property type="molecule type" value="Genomic_DNA"/>
</dbReference>
<evidence type="ECO:0000259" key="14">
    <source>
        <dbReference type="SMART" id="SM00906"/>
    </source>
</evidence>
<feature type="transmembrane region" description="Helical" evidence="13">
    <location>
        <begin position="166"/>
        <end position="185"/>
    </location>
</feature>
<dbReference type="Pfam" id="PF01040">
    <property type="entry name" value="UbiA"/>
    <property type="match status" value="1"/>
</dbReference>
<evidence type="ECO:0000256" key="3">
    <source>
        <dbReference type="ARBA" id="ARBA00005179"/>
    </source>
</evidence>
<dbReference type="GO" id="GO:0008270">
    <property type="term" value="F:zinc ion binding"/>
    <property type="evidence" value="ECO:0007669"/>
    <property type="project" value="InterPro"/>
</dbReference>
<dbReference type="Proteomes" id="UP000249363">
    <property type="component" value="Unassembled WGS sequence"/>
</dbReference>
<dbReference type="PANTHER" id="PTHR42877:SF6">
    <property type="entry name" value="MONOOXYGENASE, PUTATIVE (AFU_ORTHOLOGUE AFUA_3G15050)-RELATED"/>
    <property type="match status" value="1"/>
</dbReference>
<dbReference type="InterPro" id="IPR036188">
    <property type="entry name" value="FAD/NAD-bd_sf"/>
</dbReference>
<comment type="similarity">
    <text evidence="5">Belongs to the FAD-binding monooxygenase family.</text>
</comment>
<dbReference type="STRING" id="1196081.A0A364LEJ0"/>
<dbReference type="InterPro" id="IPR044878">
    <property type="entry name" value="UbiA_sf"/>
</dbReference>
<feature type="domain" description="Xylanolytic transcriptional activator regulatory" evidence="14">
    <location>
        <begin position="610"/>
        <end position="686"/>
    </location>
</feature>
<dbReference type="SUPFAM" id="SSF51905">
    <property type="entry name" value="FAD/NAD(P)-binding domain"/>
    <property type="match status" value="2"/>
</dbReference>
<comment type="pathway">
    <text evidence="3">Secondary metabolite biosynthesis.</text>
</comment>
<dbReference type="OrthoDB" id="74360at2759"/>
<dbReference type="PANTHER" id="PTHR42877">
    <property type="entry name" value="L-ORNITHINE N(5)-MONOOXYGENASE-RELATED"/>
    <property type="match status" value="1"/>
</dbReference>
<evidence type="ECO:0000313" key="16">
    <source>
        <dbReference type="Proteomes" id="UP000249363"/>
    </source>
</evidence>
<dbReference type="GeneID" id="63799428"/>
<comment type="cofactor">
    <cofactor evidence="1">
        <name>FAD</name>
        <dbReference type="ChEBI" id="CHEBI:57692"/>
    </cofactor>
</comment>
<feature type="transmembrane region" description="Helical" evidence="13">
    <location>
        <begin position="133"/>
        <end position="154"/>
    </location>
</feature>
<feature type="region of interest" description="Disordered" evidence="12">
    <location>
        <begin position="401"/>
        <end position="423"/>
    </location>
</feature>
<keyword evidence="9 13" id="KW-1133">Transmembrane helix</keyword>
<feature type="transmembrane region" description="Helical" evidence="13">
    <location>
        <begin position="197"/>
        <end position="220"/>
    </location>
</feature>
<keyword evidence="16" id="KW-1185">Reference proteome</keyword>
<dbReference type="Pfam" id="PF13450">
    <property type="entry name" value="NAD_binding_8"/>
    <property type="match status" value="1"/>
</dbReference>
<dbReference type="GO" id="GO:0003677">
    <property type="term" value="F:DNA binding"/>
    <property type="evidence" value="ECO:0007669"/>
    <property type="project" value="InterPro"/>
</dbReference>
<organism evidence="15 16">
    <name type="scientific">Talaromyces amestolkiae</name>
    <dbReference type="NCBI Taxonomy" id="1196081"/>
    <lineage>
        <taxon>Eukaryota</taxon>
        <taxon>Fungi</taxon>
        <taxon>Dikarya</taxon>
        <taxon>Ascomycota</taxon>
        <taxon>Pezizomycotina</taxon>
        <taxon>Eurotiomycetes</taxon>
        <taxon>Eurotiomycetidae</taxon>
        <taxon>Eurotiales</taxon>
        <taxon>Trichocomaceae</taxon>
        <taxon>Talaromyces</taxon>
        <taxon>Talaromyces sect. Talaromyces</taxon>
    </lineage>
</organism>
<feature type="transmembrane region" description="Helical" evidence="13">
    <location>
        <begin position="264"/>
        <end position="285"/>
    </location>
</feature>
<evidence type="ECO:0000256" key="8">
    <source>
        <dbReference type="ARBA" id="ARBA00022827"/>
    </source>
</evidence>
<dbReference type="InterPro" id="IPR051209">
    <property type="entry name" value="FAD-bind_Monooxygenase_sf"/>
</dbReference>
<keyword evidence="6" id="KW-0285">Flavoprotein</keyword>
<accession>A0A364LEJ0</accession>
<dbReference type="Gene3D" id="1.10.357.140">
    <property type="entry name" value="UbiA prenyltransferase"/>
    <property type="match status" value="1"/>
</dbReference>
<dbReference type="CDD" id="cd13959">
    <property type="entry name" value="PT_UbiA_COQ2"/>
    <property type="match status" value="1"/>
</dbReference>
<name>A0A364LEJ0_TALAM</name>
<evidence type="ECO:0000256" key="6">
    <source>
        <dbReference type="ARBA" id="ARBA00022630"/>
    </source>
</evidence>
<keyword evidence="10 13" id="KW-0472">Membrane</keyword>
<keyword evidence="11" id="KW-0539">Nucleus</keyword>